<gene>
    <name evidence="4" type="ORF">SAMN02745158_02129</name>
</gene>
<dbReference type="STRING" id="1122155.SAMN02745158_02129"/>
<dbReference type="RefSeq" id="WP_072851462.1">
    <property type="nucleotide sequence ID" value="NZ_FQVI01000009.1"/>
</dbReference>
<dbReference type="InterPro" id="IPR011611">
    <property type="entry name" value="PfkB_dom"/>
</dbReference>
<name>A0A1M4XTK4_9CLOT</name>
<keyword evidence="5" id="KW-1185">Reference proteome</keyword>
<dbReference type="GO" id="GO:0016301">
    <property type="term" value="F:kinase activity"/>
    <property type="evidence" value="ECO:0007669"/>
    <property type="project" value="UniProtKB-KW"/>
</dbReference>
<dbReference type="PANTHER" id="PTHR10584">
    <property type="entry name" value="SUGAR KINASE"/>
    <property type="match status" value="1"/>
</dbReference>
<dbReference type="EMBL" id="FQVI01000009">
    <property type="protein sequence ID" value="SHE96768.1"/>
    <property type="molecule type" value="Genomic_DNA"/>
</dbReference>
<dbReference type="AlphaFoldDB" id="A0A1M4XTK4"/>
<evidence type="ECO:0000313" key="5">
    <source>
        <dbReference type="Proteomes" id="UP000184245"/>
    </source>
</evidence>
<evidence type="ECO:0000256" key="2">
    <source>
        <dbReference type="ARBA" id="ARBA00022777"/>
    </source>
</evidence>
<proteinExistence type="predicted"/>
<dbReference type="InterPro" id="IPR029056">
    <property type="entry name" value="Ribokinase-like"/>
</dbReference>
<sequence length="348" mass="37320">MRFNKVVGTGGVGTGMLLLSPIQDTLGRSESRLVHRSPARDYCKLHIVFHYIAALIGKQTEVYPLSYVGQDTMGEELLGEMRLAGMHTEYMGRSEELGTMLSVCLQYPDKEGCNMTVINSAASKVTPGYIRSSMEALSVDANTLVAAIPEVSQESRIALLREGKEKGAFCVLSVPAAEAEAFLEAEAFTFCDLLAVNEEEARAVLGAMDKGMKGETQESSEEKLVLRLYEQIKRLNPEIQLLVTFGKHGAYTMAGRHLEYLPAAQVSVKNTTGAGDAFLGGTITGLCLGLPLQKSSREPAAGETELLSAAELGTLCAGLAVQCEDSIAWETGPEILDTAGISCTDIKV</sequence>
<evidence type="ECO:0000259" key="3">
    <source>
        <dbReference type="Pfam" id="PF00294"/>
    </source>
</evidence>
<dbReference type="Proteomes" id="UP000184245">
    <property type="component" value="Unassembled WGS sequence"/>
</dbReference>
<evidence type="ECO:0000256" key="1">
    <source>
        <dbReference type="ARBA" id="ARBA00022679"/>
    </source>
</evidence>
<evidence type="ECO:0000313" key="4">
    <source>
        <dbReference type="EMBL" id="SHE96768.1"/>
    </source>
</evidence>
<reference evidence="4 5" key="1">
    <citation type="submission" date="2016-11" db="EMBL/GenBank/DDBJ databases">
        <authorList>
            <person name="Jaros S."/>
            <person name="Januszkiewicz K."/>
            <person name="Wedrychowicz H."/>
        </authorList>
    </citation>
    <scope>NUCLEOTIDE SEQUENCE [LARGE SCALE GENOMIC DNA]</scope>
    <source>
        <strain evidence="4 5">DSM 17459</strain>
    </source>
</reference>
<dbReference type="PANTHER" id="PTHR10584:SF166">
    <property type="entry name" value="RIBOKINASE"/>
    <property type="match status" value="1"/>
</dbReference>
<accession>A0A1M4XTK4</accession>
<protein>
    <submittedName>
        <fullName evidence="4">Sugar or nucleoside kinase, ribokinase family</fullName>
    </submittedName>
</protein>
<feature type="domain" description="Carbohydrate kinase PfkB" evidence="3">
    <location>
        <begin position="54"/>
        <end position="327"/>
    </location>
</feature>
<dbReference type="SUPFAM" id="SSF53613">
    <property type="entry name" value="Ribokinase-like"/>
    <property type="match status" value="1"/>
</dbReference>
<dbReference type="OrthoDB" id="9775849at2"/>
<dbReference type="Pfam" id="PF00294">
    <property type="entry name" value="PfkB"/>
    <property type="match status" value="1"/>
</dbReference>
<dbReference type="Gene3D" id="3.40.1190.20">
    <property type="match status" value="1"/>
</dbReference>
<keyword evidence="1" id="KW-0808">Transferase</keyword>
<keyword evidence="2 4" id="KW-0418">Kinase</keyword>
<organism evidence="4 5">
    <name type="scientific">Lactonifactor longoviformis DSM 17459</name>
    <dbReference type="NCBI Taxonomy" id="1122155"/>
    <lineage>
        <taxon>Bacteria</taxon>
        <taxon>Bacillati</taxon>
        <taxon>Bacillota</taxon>
        <taxon>Clostridia</taxon>
        <taxon>Eubacteriales</taxon>
        <taxon>Clostridiaceae</taxon>
        <taxon>Lactonifactor</taxon>
    </lineage>
</organism>